<dbReference type="PROSITE" id="PS50164">
    <property type="entry name" value="GIY_YIG"/>
    <property type="match status" value="1"/>
</dbReference>
<evidence type="ECO:0000256" key="6">
    <source>
        <dbReference type="ARBA" id="ARBA00023204"/>
    </source>
</evidence>
<evidence type="ECO:0000313" key="11">
    <source>
        <dbReference type="Proteomes" id="UP000716291"/>
    </source>
</evidence>
<dbReference type="InterPro" id="IPR000305">
    <property type="entry name" value="GIY-YIG_endonuc"/>
</dbReference>
<comment type="function">
    <text evidence="8">Catalytic subunit of the SLX1-SLX4 structure-specific endonuclease that resolves DNA secondary structures generated during DNA repair and recombination. Has endonuclease activity towards branched DNA substrates, introducing single-strand cuts in duplex DNA close to junctions with ss-DNA.</text>
</comment>
<comment type="subcellular location">
    <subcellularLocation>
        <location evidence="8">Nucleus</location>
    </subcellularLocation>
</comment>
<sequence>MSFHSFYCCYLIRSLKEGQHNKVYVGSTPNPIRRLRQHNGEITQGAYRTRKHRPWEVVMIVYGFPTKSHALQFEWAWQKPLQSRHTKRSNVQNITMETLQKTRQPNLMLIKLWTAQLLLNTMPFCLLPLKIRFISSQMQSLFFEGYRLPFQMTSSVGTIEDLIKGIWENDNQCIEALKSISNDTNKKCSICESSIQQTQYLVCTHCYHMICHTLCLAKAWTKELELVPIQGHCTSCKKVWTWGDLIRMSKLIKVSLLDEELDDSESSSSSSVINMTDDQV</sequence>
<dbReference type="PANTHER" id="PTHR20208">
    <property type="entry name" value="STRUCTURE-SPECIFIC ENDONUCLEASE SUBUNIT SLX1"/>
    <property type="match status" value="1"/>
</dbReference>
<evidence type="ECO:0000256" key="8">
    <source>
        <dbReference type="HAMAP-Rule" id="MF_03100"/>
    </source>
</evidence>
<comment type="similarity">
    <text evidence="8">Belongs to the SLX1 family.</text>
</comment>
<evidence type="ECO:0000256" key="2">
    <source>
        <dbReference type="ARBA" id="ARBA00022759"/>
    </source>
</evidence>
<dbReference type="HAMAP" id="MF_03100">
    <property type="entry name" value="Endonuc_su_Slx1"/>
    <property type="match status" value="1"/>
</dbReference>
<evidence type="ECO:0000256" key="1">
    <source>
        <dbReference type="ARBA" id="ARBA00022722"/>
    </source>
</evidence>
<organism evidence="10 11">
    <name type="scientific">Rhizopus oryzae</name>
    <name type="common">Mucormycosis agent</name>
    <name type="synonym">Rhizopus arrhizus var. delemar</name>
    <dbReference type="NCBI Taxonomy" id="64495"/>
    <lineage>
        <taxon>Eukaryota</taxon>
        <taxon>Fungi</taxon>
        <taxon>Fungi incertae sedis</taxon>
        <taxon>Mucoromycota</taxon>
        <taxon>Mucoromycotina</taxon>
        <taxon>Mucoromycetes</taxon>
        <taxon>Mucorales</taxon>
        <taxon>Mucorineae</taxon>
        <taxon>Rhizopodaceae</taxon>
        <taxon>Rhizopus</taxon>
    </lineage>
</organism>
<evidence type="ECO:0000259" key="9">
    <source>
        <dbReference type="PROSITE" id="PS50164"/>
    </source>
</evidence>
<evidence type="ECO:0000256" key="7">
    <source>
        <dbReference type="ARBA" id="ARBA00023242"/>
    </source>
</evidence>
<keyword evidence="1 8" id="KW-0540">Nuclease</keyword>
<name>A0A9P7BUQ0_RHIOR</name>
<protein>
    <recommendedName>
        <fullName evidence="9">GIY-YIG domain-containing protein</fullName>
    </recommendedName>
</protein>
<dbReference type="InterPro" id="IPR048749">
    <property type="entry name" value="SLX1_C"/>
</dbReference>
<dbReference type="GO" id="GO:0017108">
    <property type="term" value="F:5'-flap endonuclease activity"/>
    <property type="evidence" value="ECO:0007669"/>
    <property type="project" value="InterPro"/>
</dbReference>
<keyword evidence="4 8" id="KW-0378">Hydrolase</keyword>
<dbReference type="FunFam" id="3.40.1440.10:FF:000006">
    <property type="entry name" value="Structure-specific endonuclease subunit SLX1"/>
    <property type="match status" value="1"/>
</dbReference>
<dbReference type="Pfam" id="PF01541">
    <property type="entry name" value="GIY-YIG"/>
    <property type="match status" value="1"/>
</dbReference>
<dbReference type="Gene3D" id="3.40.1440.10">
    <property type="entry name" value="GIY-YIG endonuclease"/>
    <property type="match status" value="1"/>
</dbReference>
<accession>A0A9P7BUQ0</accession>
<dbReference type="GO" id="GO:0000724">
    <property type="term" value="P:double-strand break repair via homologous recombination"/>
    <property type="evidence" value="ECO:0007669"/>
    <property type="project" value="TreeGrafter"/>
</dbReference>
<dbReference type="InterPro" id="IPR027520">
    <property type="entry name" value="Slx1"/>
</dbReference>
<reference evidence="10" key="1">
    <citation type="journal article" date="2020" name="Microb. Genom.">
        <title>Genetic diversity of clinical and environmental Mucorales isolates obtained from an investigation of mucormycosis cases among solid organ transplant recipients.</title>
        <authorList>
            <person name="Nguyen M.H."/>
            <person name="Kaul D."/>
            <person name="Muto C."/>
            <person name="Cheng S.J."/>
            <person name="Richter R.A."/>
            <person name="Bruno V.M."/>
            <person name="Liu G."/>
            <person name="Beyhan S."/>
            <person name="Sundermann A.J."/>
            <person name="Mounaud S."/>
            <person name="Pasculle A.W."/>
            <person name="Nierman W.C."/>
            <person name="Driscoll E."/>
            <person name="Cumbie R."/>
            <person name="Clancy C.J."/>
            <person name="Dupont C.L."/>
        </authorList>
    </citation>
    <scope>NUCLEOTIDE SEQUENCE</scope>
    <source>
        <strain evidence="10">GL11</strain>
    </source>
</reference>
<keyword evidence="3 8" id="KW-0227">DNA damage</keyword>
<keyword evidence="5 8" id="KW-0233">DNA recombination</keyword>
<dbReference type="AlphaFoldDB" id="A0A9P7BUQ0"/>
<evidence type="ECO:0000256" key="3">
    <source>
        <dbReference type="ARBA" id="ARBA00022763"/>
    </source>
</evidence>
<gene>
    <name evidence="10" type="ORF">G6F64_004032</name>
</gene>
<dbReference type="Gene3D" id="3.30.40.10">
    <property type="entry name" value="Zinc/RING finger domain, C3HC4 (zinc finger)"/>
    <property type="match status" value="1"/>
</dbReference>
<keyword evidence="7 8" id="KW-0539">Nucleus</keyword>
<dbReference type="EMBL" id="JAANQT010000423">
    <property type="protein sequence ID" value="KAG1311127.1"/>
    <property type="molecule type" value="Genomic_DNA"/>
</dbReference>
<dbReference type="GO" id="GO:0008821">
    <property type="term" value="F:crossover junction DNA endonuclease activity"/>
    <property type="evidence" value="ECO:0007669"/>
    <property type="project" value="TreeGrafter"/>
</dbReference>
<comment type="caution">
    <text evidence="10">The sequence shown here is derived from an EMBL/GenBank/DDBJ whole genome shotgun (WGS) entry which is preliminary data.</text>
</comment>
<feature type="domain" description="GIY-YIG" evidence="9">
    <location>
        <begin position="5"/>
        <end position="87"/>
    </location>
</feature>
<comment type="caution">
    <text evidence="8">Lacks conserved residue(s) required for the propagation of feature annotation.</text>
</comment>
<proteinExistence type="inferred from homology"/>
<dbReference type="InterPro" id="IPR050381">
    <property type="entry name" value="SLX1_endonuclease"/>
</dbReference>
<dbReference type="InterPro" id="IPR013083">
    <property type="entry name" value="Znf_RING/FYVE/PHD"/>
</dbReference>
<dbReference type="CDD" id="cd10455">
    <property type="entry name" value="GIY-YIG_SLX1"/>
    <property type="match status" value="1"/>
</dbReference>
<comment type="cofactor">
    <cofactor evidence="8">
        <name>a divalent metal cation</name>
        <dbReference type="ChEBI" id="CHEBI:60240"/>
    </cofactor>
</comment>
<dbReference type="PANTHER" id="PTHR20208:SF10">
    <property type="entry name" value="STRUCTURE-SPECIFIC ENDONUCLEASE SUBUNIT SLX1"/>
    <property type="match status" value="1"/>
</dbReference>
<dbReference type="SUPFAM" id="SSF82771">
    <property type="entry name" value="GIY-YIG endonuclease"/>
    <property type="match status" value="1"/>
</dbReference>
<dbReference type="SUPFAM" id="SSF57850">
    <property type="entry name" value="RING/U-box"/>
    <property type="match status" value="1"/>
</dbReference>
<evidence type="ECO:0000313" key="10">
    <source>
        <dbReference type="EMBL" id="KAG1311127.1"/>
    </source>
</evidence>
<dbReference type="Pfam" id="PF21202">
    <property type="entry name" value="SLX1_C"/>
    <property type="match status" value="1"/>
</dbReference>
<comment type="subunit">
    <text evidence="8">Forms a heterodimer with SLX4.</text>
</comment>
<dbReference type="SMART" id="SM00465">
    <property type="entry name" value="GIYc"/>
    <property type="match status" value="1"/>
</dbReference>
<keyword evidence="6 8" id="KW-0234">DNA repair</keyword>
<evidence type="ECO:0000256" key="5">
    <source>
        <dbReference type="ARBA" id="ARBA00023172"/>
    </source>
</evidence>
<dbReference type="Proteomes" id="UP000716291">
    <property type="component" value="Unassembled WGS sequence"/>
</dbReference>
<keyword evidence="11" id="KW-1185">Reference proteome</keyword>
<dbReference type="GO" id="GO:0033557">
    <property type="term" value="C:Slx1-Slx4 complex"/>
    <property type="evidence" value="ECO:0007669"/>
    <property type="project" value="UniProtKB-UniRule"/>
</dbReference>
<evidence type="ECO:0000256" key="4">
    <source>
        <dbReference type="ARBA" id="ARBA00022801"/>
    </source>
</evidence>
<keyword evidence="2 8" id="KW-0255">Endonuclease</keyword>
<dbReference type="InterPro" id="IPR035901">
    <property type="entry name" value="GIY-YIG_endonuc_sf"/>
</dbReference>